<dbReference type="InterPro" id="IPR036280">
    <property type="entry name" value="Multihaem_cyt_sf"/>
</dbReference>
<dbReference type="OrthoDB" id="10939at2"/>
<evidence type="ECO:0000313" key="8">
    <source>
        <dbReference type="EMBL" id="QED46663.1"/>
    </source>
</evidence>
<evidence type="ECO:0000256" key="2">
    <source>
        <dbReference type="ARBA" id="ARBA00022448"/>
    </source>
</evidence>
<keyword evidence="2" id="KW-0813">Transport</keyword>
<keyword evidence="4" id="KW-0479">Metal-binding</keyword>
<dbReference type="Gene3D" id="1.10.1130.10">
    <property type="entry name" value="Flavocytochrome C3, Chain A"/>
    <property type="match status" value="1"/>
</dbReference>
<evidence type="ECO:0000259" key="7">
    <source>
        <dbReference type="Pfam" id="PF14537"/>
    </source>
</evidence>
<keyword evidence="9" id="KW-1185">Reference proteome</keyword>
<dbReference type="GO" id="GO:0046872">
    <property type="term" value="F:metal ion binding"/>
    <property type="evidence" value="ECO:0007669"/>
    <property type="project" value="UniProtKB-KW"/>
</dbReference>
<name>A0A5B8Z328_CYTDA</name>
<sequence>MKKLLIALGVVMIAGIAFLIEGMNTDESSKKTDVKMPETILSAAELMDLKADYPSNNEQHEKLGFDCVTCHGDFKDPNEVPPMENEQCFTCHGDSKKVAERTSFLDENEVNPHDGFHHKEDLDCATCHREHKPSTNYCANCHDTKVWMKDTP</sequence>
<dbReference type="RefSeq" id="WP_057776008.1">
    <property type="nucleotide sequence ID" value="NZ_CP042593.1"/>
</dbReference>
<evidence type="ECO:0000256" key="5">
    <source>
        <dbReference type="ARBA" id="ARBA00022982"/>
    </source>
</evidence>
<evidence type="ECO:0000313" key="9">
    <source>
        <dbReference type="Proteomes" id="UP000321555"/>
    </source>
</evidence>
<evidence type="ECO:0000256" key="3">
    <source>
        <dbReference type="ARBA" id="ARBA00022617"/>
    </source>
</evidence>
<dbReference type="InterPro" id="IPR012286">
    <property type="entry name" value="Tetrahaem_cytochrome"/>
</dbReference>
<accession>A0A5B8Z328</accession>
<reference evidence="9" key="1">
    <citation type="submission" date="2019-08" db="EMBL/GenBank/DDBJ databases">
        <authorList>
            <person name="Zheng X."/>
        </authorList>
    </citation>
    <scope>NUCLEOTIDE SEQUENCE [LARGE SCALE GENOMIC DNA]</scope>
    <source>
        <strain evidence="9">FJAT-25496</strain>
    </source>
</reference>
<evidence type="ECO:0000256" key="4">
    <source>
        <dbReference type="ARBA" id="ARBA00022723"/>
    </source>
</evidence>
<organism evidence="8 9">
    <name type="scientific">Cytobacillus dafuensis</name>
    <name type="common">Bacillus dafuensis</name>
    <dbReference type="NCBI Taxonomy" id="1742359"/>
    <lineage>
        <taxon>Bacteria</taxon>
        <taxon>Bacillati</taxon>
        <taxon>Bacillota</taxon>
        <taxon>Bacilli</taxon>
        <taxon>Bacillales</taxon>
        <taxon>Bacillaceae</taxon>
        <taxon>Cytobacillus</taxon>
    </lineage>
</organism>
<keyword evidence="5" id="KW-0249">Electron transport</keyword>
<dbReference type="KEGG" id="bda:FSZ17_04880"/>
<dbReference type="GO" id="GO:0030313">
    <property type="term" value="C:cell envelope"/>
    <property type="evidence" value="ECO:0007669"/>
    <property type="project" value="UniProtKB-SubCell"/>
</dbReference>
<evidence type="ECO:0000256" key="6">
    <source>
        <dbReference type="ARBA" id="ARBA00023004"/>
    </source>
</evidence>
<feature type="domain" description="Tetrahaem cytochrome" evidence="7">
    <location>
        <begin position="60"/>
        <end position="143"/>
    </location>
</feature>
<dbReference type="SUPFAM" id="SSF48695">
    <property type="entry name" value="Multiheme cytochromes"/>
    <property type="match status" value="1"/>
</dbReference>
<keyword evidence="6" id="KW-0408">Iron</keyword>
<dbReference type="STRING" id="1742359.GCA_001439625_00952"/>
<dbReference type="Pfam" id="PF14537">
    <property type="entry name" value="Cytochrom_c3_2"/>
    <property type="match status" value="1"/>
</dbReference>
<gene>
    <name evidence="8" type="ORF">FSZ17_04880</name>
</gene>
<comment type="subcellular location">
    <subcellularLocation>
        <location evidence="1">Cell envelope</location>
    </subcellularLocation>
</comment>
<dbReference type="AlphaFoldDB" id="A0A5B8Z328"/>
<keyword evidence="3" id="KW-0349">Heme</keyword>
<proteinExistence type="predicted"/>
<evidence type="ECO:0000256" key="1">
    <source>
        <dbReference type="ARBA" id="ARBA00004196"/>
    </source>
</evidence>
<protein>
    <submittedName>
        <fullName evidence="8">Cytochrome c3 family protein</fullName>
    </submittedName>
</protein>
<dbReference type="EMBL" id="CP042593">
    <property type="protein sequence ID" value="QED46663.1"/>
    <property type="molecule type" value="Genomic_DNA"/>
</dbReference>
<dbReference type="Proteomes" id="UP000321555">
    <property type="component" value="Chromosome"/>
</dbReference>